<evidence type="ECO:0000313" key="1">
    <source>
        <dbReference type="EMBL" id="JAP90871.1"/>
    </source>
</evidence>
<name>A0A146K5M7_9EUKA</name>
<sequence length="614" mass="71652">SPIKKLQIMLNNSTNIAFGEFMKNFFTDCTKYPNGSNIFAHQTDQQLQDIQFKQVKQAPSGWLLPQSIWQQKLEQEYKNNRSLRMLRLIQIFCEKSYVKRSQQTKNDEFYNLFRQGKLVEASNLLTEASQMLTGYLAMHSLVDSPLQDFKDFVDQARAYASSDNDVKIRAVFGIISGYDEPLRQYLNNQVPIEDEIWSQAAMGVNCKLSGRVVDCDQILSRILIRITSLQYGQTISQLITKPEAYLEQLLSSYEMSFKQQSQLQLKIQKELLEQALFFIFNIKLAKHELLKPILLKIREIQTRIIEVYTRQLIMTLKEVETAQQELQLKDLSSENDFQKKNLKENLNLLPVIALSLQKEQVNDVFVMFAKNVLVNKYFCRLIEESIFDKQTVIECRLNILRAKLMLQISTDEIQETPDLINSVYKKCFLAEIKNLLFAGQVLPSATLTGILSLHVVHRLFDQKQFDLLALKDFITICTKDCETQQYAVLQQEIAIFKGYLELEESVLQIFKGEVQISLQNQFQQVLTLIDQYFLDPQDVQNIVQIELILNPKANQRQLVVQKQFKKMKQHLLMRMIQMAHWNGEEQVLTQMRGIEAQLEGTEREETRMIMQLYE</sequence>
<protein>
    <submittedName>
        <fullName evidence="1">Uncharacterized protein</fullName>
    </submittedName>
</protein>
<reference evidence="1" key="1">
    <citation type="submission" date="2015-07" db="EMBL/GenBank/DDBJ databases">
        <title>Adaptation to a free-living lifestyle via gene acquisitions in the diplomonad Trepomonas sp. PC1.</title>
        <authorList>
            <person name="Xu F."/>
            <person name="Jerlstrom-Hultqvist J."/>
            <person name="Kolisko M."/>
            <person name="Simpson A.G.B."/>
            <person name="Roger A.J."/>
            <person name="Svard S.G."/>
            <person name="Andersson J.O."/>
        </authorList>
    </citation>
    <scope>NUCLEOTIDE SEQUENCE</scope>
    <source>
        <strain evidence="1">PC1</strain>
    </source>
</reference>
<proteinExistence type="predicted"/>
<dbReference type="EMBL" id="GDID01005735">
    <property type="protein sequence ID" value="JAP90871.1"/>
    <property type="molecule type" value="Transcribed_RNA"/>
</dbReference>
<feature type="non-terminal residue" evidence="1">
    <location>
        <position position="1"/>
    </location>
</feature>
<dbReference type="AlphaFoldDB" id="A0A146K5M7"/>
<organism evidence="1">
    <name type="scientific">Trepomonas sp. PC1</name>
    <dbReference type="NCBI Taxonomy" id="1076344"/>
    <lineage>
        <taxon>Eukaryota</taxon>
        <taxon>Metamonada</taxon>
        <taxon>Diplomonadida</taxon>
        <taxon>Hexamitidae</taxon>
        <taxon>Hexamitinae</taxon>
        <taxon>Trepomonas</taxon>
    </lineage>
</organism>
<accession>A0A146K5M7</accession>
<gene>
    <name evidence="1" type="ORF">TPC1_17695</name>
</gene>